<name>A0A7R9F802_9NEOP</name>
<dbReference type="AlphaFoldDB" id="A0A7R9F802"/>
<evidence type="ECO:0000313" key="1">
    <source>
        <dbReference type="EMBL" id="CAD7447750.1"/>
    </source>
</evidence>
<organism evidence="1">
    <name type="scientific">Timema bartmani</name>
    <dbReference type="NCBI Taxonomy" id="61472"/>
    <lineage>
        <taxon>Eukaryota</taxon>
        <taxon>Metazoa</taxon>
        <taxon>Ecdysozoa</taxon>
        <taxon>Arthropoda</taxon>
        <taxon>Hexapoda</taxon>
        <taxon>Insecta</taxon>
        <taxon>Pterygota</taxon>
        <taxon>Neoptera</taxon>
        <taxon>Polyneoptera</taxon>
        <taxon>Phasmatodea</taxon>
        <taxon>Timematodea</taxon>
        <taxon>Timematoidea</taxon>
        <taxon>Timematidae</taxon>
        <taxon>Timema</taxon>
    </lineage>
</organism>
<accession>A0A7R9F802</accession>
<dbReference type="EMBL" id="OD569197">
    <property type="protein sequence ID" value="CAD7447750.1"/>
    <property type="molecule type" value="Genomic_DNA"/>
</dbReference>
<protein>
    <submittedName>
        <fullName evidence="1">Uncharacterized protein</fullName>
    </submittedName>
</protein>
<proteinExistence type="predicted"/>
<sequence>MQPAVLESSVGLAHLQALVYHYGHIQAGHETGGHVLMISSKPVTLTTETEEAMDLFLDDAIVVVSVAVQPGQPDIVKTARESCPAS</sequence>
<reference evidence="1" key="1">
    <citation type="submission" date="2020-11" db="EMBL/GenBank/DDBJ databases">
        <authorList>
            <person name="Tran Van P."/>
        </authorList>
    </citation>
    <scope>NUCLEOTIDE SEQUENCE</scope>
</reference>
<gene>
    <name evidence="1" type="ORF">TBIB3V08_LOCUS10057</name>
</gene>